<feature type="transmembrane region" description="Helical" evidence="8">
    <location>
        <begin position="262"/>
        <end position="282"/>
    </location>
</feature>
<comment type="similarity">
    <text evidence="6">Belongs to the ZIP transporter (TC 2.A.5) family. KE4/Catsup subfamily.</text>
</comment>
<dbReference type="Pfam" id="PF02535">
    <property type="entry name" value="Zip"/>
    <property type="match status" value="1"/>
</dbReference>
<reference evidence="9" key="1">
    <citation type="journal article" date="2023" name="G3 (Bethesda)">
        <title>Whole genome assembly and annotation of the endangered Caribbean coral Acropora cervicornis.</title>
        <authorList>
            <person name="Selwyn J.D."/>
            <person name="Vollmer S.V."/>
        </authorList>
    </citation>
    <scope>NUCLEOTIDE SEQUENCE</scope>
    <source>
        <strain evidence="9">K2</strain>
    </source>
</reference>
<dbReference type="EMBL" id="JARQWQ010000018">
    <property type="protein sequence ID" value="KAK2565790.1"/>
    <property type="molecule type" value="Genomic_DNA"/>
</dbReference>
<dbReference type="GO" id="GO:0016020">
    <property type="term" value="C:membrane"/>
    <property type="evidence" value="ECO:0007669"/>
    <property type="project" value="UniProtKB-SubCell"/>
</dbReference>
<evidence type="ECO:0000313" key="10">
    <source>
        <dbReference type="Proteomes" id="UP001249851"/>
    </source>
</evidence>
<evidence type="ECO:0000256" key="1">
    <source>
        <dbReference type="ARBA" id="ARBA00004141"/>
    </source>
</evidence>
<sequence>VIALDGDHEGIEIEYADHVKYFEREDEHHHDHEGHHHHHGHSHEFDHHHGHDDHHGHSHEFYHEDIHEDFEHPAMKYMKEAQIPHGNQQAGKHDHHDSHHGHGHDSHHGHSHEPQHGHSHESHHGHSHEQFEHPAKKYQKQAQGPGTPSAAKTKASLKPSPEKKDRWTKWLQAIAATLLISAAPFFILFFIPLQSNSADQQPLLKVLLAFASGGLLGDAFLHLIPHAISPHSHHGEHTHDHSHSHSHGAHSHESAHDHSSEMVVGLWVLAGLITFLMVEKFVRLVKGGHGHSHSHGVPQTKDKNGDVAHKDQEPLSEETDQELKETKKAEEVKQSEKDETETTPVQDHDHVEEIKVAGYLNLAADFTHNFTDGLAIGASFLVSRNLGIITTLTILLHEVPHEIGDFAILVQSGCNKKKAMLLQLTTATGALAGTFCGLLAENIGESATLWILPFTAGGFIYIATVSVIPELLADTKVGQTIKELIGLFVGVMMMVLIAKFE</sequence>
<feature type="transmembrane region" description="Helical" evidence="8">
    <location>
        <begin position="170"/>
        <end position="191"/>
    </location>
</feature>
<proteinExistence type="inferred from homology"/>
<feature type="compositionally biased region" description="Basic and acidic residues" evidence="7">
    <location>
        <begin position="233"/>
        <end position="243"/>
    </location>
</feature>
<feature type="compositionally biased region" description="Basic and acidic residues" evidence="7">
    <location>
        <begin position="321"/>
        <end position="337"/>
    </location>
</feature>
<feature type="non-terminal residue" evidence="9">
    <location>
        <position position="1"/>
    </location>
</feature>
<reference evidence="9" key="2">
    <citation type="journal article" date="2023" name="Science">
        <title>Genomic signatures of disease resistance in endangered staghorn corals.</title>
        <authorList>
            <person name="Vollmer S.V."/>
            <person name="Selwyn J.D."/>
            <person name="Despard B.A."/>
            <person name="Roesel C.L."/>
        </authorList>
    </citation>
    <scope>NUCLEOTIDE SEQUENCE</scope>
    <source>
        <strain evidence="9">K2</strain>
    </source>
</reference>
<feature type="compositionally biased region" description="Basic and acidic residues" evidence="7">
    <location>
        <begin position="300"/>
        <end position="313"/>
    </location>
</feature>
<gene>
    <name evidence="9" type="ORF">P5673_010054</name>
</gene>
<evidence type="ECO:0000256" key="8">
    <source>
        <dbReference type="SAM" id="Phobius"/>
    </source>
</evidence>
<evidence type="ECO:0000313" key="9">
    <source>
        <dbReference type="EMBL" id="KAK2565790.1"/>
    </source>
</evidence>
<dbReference type="GO" id="GO:0005385">
    <property type="term" value="F:zinc ion transmembrane transporter activity"/>
    <property type="evidence" value="ECO:0007669"/>
    <property type="project" value="TreeGrafter"/>
</dbReference>
<keyword evidence="3 8" id="KW-0812">Transmembrane</keyword>
<evidence type="ECO:0000256" key="5">
    <source>
        <dbReference type="ARBA" id="ARBA00023136"/>
    </source>
</evidence>
<comment type="subcellular location">
    <subcellularLocation>
        <location evidence="1">Membrane</location>
        <topology evidence="1">Multi-pass membrane protein</topology>
    </subcellularLocation>
</comment>
<evidence type="ECO:0000256" key="2">
    <source>
        <dbReference type="ARBA" id="ARBA00022448"/>
    </source>
</evidence>
<feature type="transmembrane region" description="Helical" evidence="8">
    <location>
        <begin position="484"/>
        <end position="500"/>
    </location>
</feature>
<dbReference type="PANTHER" id="PTHR16950">
    <property type="entry name" value="ZINC TRANSPORTER SLC39A7 HISTIDINE-RICH MEMBRANE PROTEIN KE4"/>
    <property type="match status" value="1"/>
</dbReference>
<keyword evidence="4 8" id="KW-1133">Transmembrane helix</keyword>
<feature type="transmembrane region" description="Helical" evidence="8">
    <location>
        <begin position="449"/>
        <end position="472"/>
    </location>
</feature>
<feature type="region of interest" description="Disordered" evidence="7">
    <location>
        <begin position="288"/>
        <end position="345"/>
    </location>
</feature>
<organism evidence="9 10">
    <name type="scientific">Acropora cervicornis</name>
    <name type="common">Staghorn coral</name>
    <dbReference type="NCBI Taxonomy" id="6130"/>
    <lineage>
        <taxon>Eukaryota</taxon>
        <taxon>Metazoa</taxon>
        <taxon>Cnidaria</taxon>
        <taxon>Anthozoa</taxon>
        <taxon>Hexacorallia</taxon>
        <taxon>Scleractinia</taxon>
        <taxon>Astrocoeniina</taxon>
        <taxon>Acroporidae</taxon>
        <taxon>Acropora</taxon>
    </lineage>
</organism>
<dbReference type="AlphaFoldDB" id="A0AAD9V9I9"/>
<feature type="transmembrane region" description="Helical" evidence="8">
    <location>
        <begin position="203"/>
        <end position="224"/>
    </location>
</feature>
<evidence type="ECO:0000256" key="3">
    <source>
        <dbReference type="ARBA" id="ARBA00022692"/>
    </source>
</evidence>
<accession>A0AAD9V9I9</accession>
<feature type="transmembrane region" description="Helical" evidence="8">
    <location>
        <begin position="421"/>
        <end position="443"/>
    </location>
</feature>
<comment type="caution">
    <text evidence="9">The sequence shown here is derived from an EMBL/GenBank/DDBJ whole genome shotgun (WGS) entry which is preliminary data.</text>
</comment>
<keyword evidence="2" id="KW-0813">Transport</keyword>
<evidence type="ECO:0000256" key="4">
    <source>
        <dbReference type="ARBA" id="ARBA00022989"/>
    </source>
</evidence>
<dbReference type="InterPro" id="IPR003689">
    <property type="entry name" value="ZIP"/>
</dbReference>
<feature type="compositionally biased region" description="Basic and acidic residues" evidence="7">
    <location>
        <begin position="42"/>
        <end position="58"/>
    </location>
</feature>
<dbReference type="GO" id="GO:0006882">
    <property type="term" value="P:intracellular zinc ion homeostasis"/>
    <property type="evidence" value="ECO:0007669"/>
    <property type="project" value="TreeGrafter"/>
</dbReference>
<protein>
    <submittedName>
        <fullName evidence="9">Zinc transporter SLC39A7</fullName>
    </submittedName>
</protein>
<keyword evidence="10" id="KW-1185">Reference proteome</keyword>
<name>A0AAD9V9I9_ACRCE</name>
<dbReference type="Proteomes" id="UP001249851">
    <property type="component" value="Unassembled WGS sequence"/>
</dbReference>
<dbReference type="PANTHER" id="PTHR16950:SF25">
    <property type="entry name" value="ZINC TRANSPORTER SLC39A7"/>
    <property type="match status" value="1"/>
</dbReference>
<evidence type="ECO:0000256" key="7">
    <source>
        <dbReference type="SAM" id="MobiDB-lite"/>
    </source>
</evidence>
<feature type="region of interest" description="Disordered" evidence="7">
    <location>
        <begin position="26"/>
        <end position="58"/>
    </location>
</feature>
<feature type="compositionally biased region" description="Basic and acidic residues" evidence="7">
    <location>
        <begin position="103"/>
        <end position="135"/>
    </location>
</feature>
<feature type="region of interest" description="Disordered" evidence="7">
    <location>
        <begin position="231"/>
        <end position="256"/>
    </location>
</feature>
<keyword evidence="5 8" id="KW-0472">Membrane</keyword>
<evidence type="ECO:0000256" key="6">
    <source>
        <dbReference type="ARBA" id="ARBA00038485"/>
    </source>
</evidence>
<feature type="region of interest" description="Disordered" evidence="7">
    <location>
        <begin position="85"/>
        <end position="164"/>
    </location>
</feature>